<dbReference type="Gene3D" id="1.10.530.10">
    <property type="match status" value="1"/>
</dbReference>
<organism evidence="2">
    <name type="scientific">freshwater metagenome</name>
    <dbReference type="NCBI Taxonomy" id="449393"/>
    <lineage>
        <taxon>unclassified sequences</taxon>
        <taxon>metagenomes</taxon>
        <taxon>ecological metagenomes</taxon>
    </lineage>
</organism>
<evidence type="ECO:0000259" key="1">
    <source>
        <dbReference type="Pfam" id="PF01464"/>
    </source>
</evidence>
<dbReference type="CDD" id="cd16896">
    <property type="entry name" value="LT_Slt70-like"/>
    <property type="match status" value="1"/>
</dbReference>
<dbReference type="PANTHER" id="PTHR37423:SF5">
    <property type="entry name" value="SOLUBLE LYTIC MUREIN TRANSGLYCOSYLASE"/>
    <property type="match status" value="1"/>
</dbReference>
<protein>
    <submittedName>
        <fullName evidence="2">Unannotated protein</fullName>
    </submittedName>
</protein>
<dbReference type="InterPro" id="IPR023346">
    <property type="entry name" value="Lysozyme-like_dom_sf"/>
</dbReference>
<dbReference type="PANTHER" id="PTHR37423">
    <property type="entry name" value="SOLUBLE LYTIC MUREIN TRANSGLYCOSYLASE-RELATED"/>
    <property type="match status" value="1"/>
</dbReference>
<dbReference type="InterPro" id="IPR008258">
    <property type="entry name" value="Transglycosylase_SLT_dom_1"/>
</dbReference>
<evidence type="ECO:0000313" key="2">
    <source>
        <dbReference type="EMBL" id="CAB4859529.1"/>
    </source>
</evidence>
<name>A0A6J7CTU7_9ZZZZ</name>
<dbReference type="Pfam" id="PF01464">
    <property type="entry name" value="SLT"/>
    <property type="match status" value="1"/>
</dbReference>
<feature type="domain" description="Transglycosylase SLT" evidence="1">
    <location>
        <begin position="42"/>
        <end position="151"/>
    </location>
</feature>
<sequence length="191" mass="20870">MSRRVFILLCLGLTGVVGLSQLSKLNGAVRELTLPLNHASVVRQQARAKDLDPYLIAAVIYAETKFNPRPSSAGAEGLMQILPSTALFIAKKSGGTAFVPTDLGDPQVNIRYGSWYLRYLLQRYDGDTTLAVASYNAGMGNVDKWVASAKADGHGLRVDEIPFPETKAYVERVLSAKSDYEAKYSKELSVR</sequence>
<dbReference type="AlphaFoldDB" id="A0A6J7CTU7"/>
<dbReference type="EMBL" id="CAFBLU010000001">
    <property type="protein sequence ID" value="CAB4859529.1"/>
    <property type="molecule type" value="Genomic_DNA"/>
</dbReference>
<gene>
    <name evidence="2" type="ORF">UFOPK3444_00097</name>
</gene>
<proteinExistence type="predicted"/>
<reference evidence="2" key="1">
    <citation type="submission" date="2020-05" db="EMBL/GenBank/DDBJ databases">
        <authorList>
            <person name="Chiriac C."/>
            <person name="Salcher M."/>
            <person name="Ghai R."/>
            <person name="Kavagutti S V."/>
        </authorList>
    </citation>
    <scope>NUCLEOTIDE SEQUENCE</scope>
</reference>
<accession>A0A6J7CTU7</accession>
<dbReference type="SUPFAM" id="SSF53955">
    <property type="entry name" value="Lysozyme-like"/>
    <property type="match status" value="1"/>
</dbReference>